<accession>A0ABD3ZCL7</accession>
<organism evidence="2 3">
    <name type="scientific">Hafnia alvei ATCC 13337</name>
    <dbReference type="NCBI Taxonomy" id="910996"/>
    <lineage>
        <taxon>Bacteria</taxon>
        <taxon>Pseudomonadati</taxon>
        <taxon>Pseudomonadota</taxon>
        <taxon>Gammaproteobacteria</taxon>
        <taxon>Enterobacterales</taxon>
        <taxon>Hafniaceae</taxon>
        <taxon>Hafnia</taxon>
    </lineage>
</organism>
<feature type="domain" description="DUF1883" evidence="1">
    <location>
        <begin position="13"/>
        <end position="87"/>
    </location>
</feature>
<evidence type="ECO:0000259" key="1">
    <source>
        <dbReference type="Pfam" id="PF08980"/>
    </source>
</evidence>
<reference evidence="3" key="1">
    <citation type="submission" date="2014-05" db="EMBL/GenBank/DDBJ databases">
        <title>ATOL: Assembling a taxonomically balanced genome-scale reconstruction of the evolutionary history of the Enterobacteriaceae.</title>
        <authorList>
            <person name="Plunkett G. III"/>
            <person name="Neeno-Eckwall E.C."/>
            <person name="Glasner J.D."/>
            <person name="Perna N.T."/>
        </authorList>
    </citation>
    <scope>NUCLEOTIDE SEQUENCE [LARGE SCALE GENOMIC DNA]</scope>
    <source>
        <strain evidence="3">ATCC 13337</strain>
    </source>
</reference>
<dbReference type="InterPro" id="IPR036488">
    <property type="entry name" value="DUF1883-like_sf"/>
</dbReference>
<dbReference type="Proteomes" id="UP000028605">
    <property type="component" value="Unassembled WGS sequence"/>
</dbReference>
<dbReference type="InterPro" id="IPR015073">
    <property type="entry name" value="DUF1883"/>
</dbReference>
<evidence type="ECO:0000313" key="3">
    <source>
        <dbReference type="Proteomes" id="UP000028605"/>
    </source>
</evidence>
<name>A0ABD3ZCL7_HAFAL</name>
<sequence>MEFHRMKSSRLFLVANSYVKVVCSEPAKILLINEKHYDRFCRDSWADYHGGFFCNFPAIVEVPYDGIWNIVIDTHSHGDTESSVSITILPNHELLEQQDVIK</sequence>
<proteinExistence type="predicted"/>
<gene>
    <name evidence="2" type="ORF">GHAL_3590</name>
</gene>
<protein>
    <recommendedName>
        <fullName evidence="1">DUF1883 domain-containing protein</fullName>
    </recommendedName>
</protein>
<dbReference type="EMBL" id="JMPK01000059">
    <property type="protein sequence ID" value="KFC86247.1"/>
    <property type="molecule type" value="Genomic_DNA"/>
</dbReference>
<dbReference type="Gene3D" id="4.10.1210.10">
    <property type="entry name" value="Atu1913-like"/>
    <property type="match status" value="1"/>
</dbReference>
<evidence type="ECO:0000313" key="2">
    <source>
        <dbReference type="EMBL" id="KFC86247.1"/>
    </source>
</evidence>
<dbReference type="SUPFAM" id="SSF141099">
    <property type="entry name" value="Atu1913-like"/>
    <property type="match status" value="1"/>
</dbReference>
<dbReference type="AlphaFoldDB" id="A0ABD3ZCL7"/>
<comment type="caution">
    <text evidence="2">The sequence shown here is derived from an EMBL/GenBank/DDBJ whole genome shotgun (WGS) entry which is preliminary data.</text>
</comment>
<dbReference type="Pfam" id="PF08980">
    <property type="entry name" value="DUF1883"/>
    <property type="match status" value="1"/>
</dbReference>